<organism evidence="1 2">
    <name type="scientific">Sphingobium fuliginis (strain ATCC 27551)</name>
    <dbReference type="NCBI Taxonomy" id="336203"/>
    <lineage>
        <taxon>Bacteria</taxon>
        <taxon>Pseudomonadati</taxon>
        <taxon>Pseudomonadota</taxon>
        <taxon>Alphaproteobacteria</taxon>
        <taxon>Sphingomonadales</taxon>
        <taxon>Sphingomonadaceae</taxon>
        <taxon>Sphingobium</taxon>
    </lineage>
</organism>
<evidence type="ECO:0000313" key="2">
    <source>
        <dbReference type="Proteomes" id="UP000593663"/>
    </source>
</evidence>
<dbReference type="Proteomes" id="UP000593663">
    <property type="component" value="Chromosome 1"/>
</dbReference>
<reference evidence="2" key="1">
    <citation type="submission" date="2020-08" db="EMBL/GenBank/DDBJ databases">
        <title>Complete genome sequence of Sphingobium barthaii strain KK22, a high-molecular-weight polycyclic aromatic hydrocarbon-degrading soil bacterium.</title>
        <authorList>
            <person name="Mori J.F."/>
            <person name="Kanaly R.A."/>
        </authorList>
    </citation>
    <scope>NUCLEOTIDE SEQUENCE [LARGE SCALE GENOMIC DNA]</scope>
    <source>
        <strain evidence="2">KK22</strain>
    </source>
</reference>
<name>A0A7M2GI43_SPHSA</name>
<dbReference type="RefSeq" id="WP_037483426.1">
    <property type="nucleotide sequence ID" value="NZ_BATN01000083.1"/>
</dbReference>
<dbReference type="KEGG" id="sbar:H5V43_01700"/>
<sequence>MMKLAEIVEKANGPDQELDARIWCVLNGARYKSHWQAYQSEETQVEYTEPGKRTLFTSNRGNHAKQWTGSLDAAMTLADAADDPLDILEEALASAREERDGIYFLPLHICAAALRARAHLEGE</sequence>
<dbReference type="AlphaFoldDB" id="A0A7M2GI43"/>
<gene>
    <name evidence="1" type="ORF">H5V43_01700</name>
</gene>
<evidence type="ECO:0000313" key="1">
    <source>
        <dbReference type="EMBL" id="QOT71917.1"/>
    </source>
</evidence>
<proteinExistence type="predicted"/>
<accession>A0A7M2GI43</accession>
<dbReference type="EMBL" id="CP060035">
    <property type="protein sequence ID" value="QOT71917.1"/>
    <property type="molecule type" value="Genomic_DNA"/>
</dbReference>
<protein>
    <submittedName>
        <fullName evidence="1">Uncharacterized protein</fullName>
    </submittedName>
</protein>